<comment type="caution">
    <text evidence="2">The sequence shown here is derived from an EMBL/GenBank/DDBJ whole genome shotgun (WGS) entry which is preliminary data.</text>
</comment>
<accession>A0A9X1UV38</accession>
<keyword evidence="1" id="KW-0812">Transmembrane</keyword>
<feature type="transmembrane region" description="Helical" evidence="1">
    <location>
        <begin position="102"/>
        <end position="121"/>
    </location>
</feature>
<reference evidence="2" key="1">
    <citation type="submission" date="2021-12" db="EMBL/GenBank/DDBJ databases">
        <title>Description of Gramella crocea sp. nov., a new bacterium isolated from activated sludge.</title>
        <authorList>
            <person name="Zhang X."/>
        </authorList>
    </citation>
    <scope>NUCLEOTIDE SEQUENCE</scope>
    <source>
        <strain evidence="2">YB25</strain>
    </source>
</reference>
<feature type="transmembrane region" description="Helical" evidence="1">
    <location>
        <begin position="12"/>
        <end position="34"/>
    </location>
</feature>
<name>A0A9X1UV38_9FLAO</name>
<evidence type="ECO:0000313" key="2">
    <source>
        <dbReference type="EMBL" id="MCG9970932.1"/>
    </source>
</evidence>
<dbReference type="RefSeq" id="WP_240096728.1">
    <property type="nucleotide sequence ID" value="NZ_JAJSON010000013.1"/>
</dbReference>
<dbReference type="AlphaFoldDB" id="A0A9X1UV38"/>
<dbReference type="EMBL" id="JAJSON010000013">
    <property type="protein sequence ID" value="MCG9970932.1"/>
    <property type="molecule type" value="Genomic_DNA"/>
</dbReference>
<organism evidence="2 3">
    <name type="scientific">Christiangramia crocea</name>
    <dbReference type="NCBI Taxonomy" id="2904124"/>
    <lineage>
        <taxon>Bacteria</taxon>
        <taxon>Pseudomonadati</taxon>
        <taxon>Bacteroidota</taxon>
        <taxon>Flavobacteriia</taxon>
        <taxon>Flavobacteriales</taxon>
        <taxon>Flavobacteriaceae</taxon>
        <taxon>Christiangramia</taxon>
    </lineage>
</organism>
<keyword evidence="3" id="KW-1185">Reference proteome</keyword>
<proteinExistence type="predicted"/>
<protein>
    <submittedName>
        <fullName evidence="2">Uncharacterized protein</fullName>
    </submittedName>
</protein>
<evidence type="ECO:0000256" key="1">
    <source>
        <dbReference type="SAM" id="Phobius"/>
    </source>
</evidence>
<feature type="transmembrane region" description="Helical" evidence="1">
    <location>
        <begin position="40"/>
        <end position="61"/>
    </location>
</feature>
<sequence length="133" mass="15394">MKLLDTIFKSTYYFWVVTRVVLIMLFASTITYYANEELDLTSIIIGVFILGFVISLLVIVIKKLMKKETNAFLHIYNGVFAIIFSLGIIYVSIAYFDLSTGWYVLYLPVWILLYGLWELTYESQKRGLVSSDS</sequence>
<gene>
    <name evidence="2" type="ORF">LU635_04715</name>
</gene>
<keyword evidence="1" id="KW-0472">Membrane</keyword>
<feature type="transmembrane region" description="Helical" evidence="1">
    <location>
        <begin position="73"/>
        <end position="96"/>
    </location>
</feature>
<keyword evidence="1" id="KW-1133">Transmembrane helix</keyword>
<evidence type="ECO:0000313" key="3">
    <source>
        <dbReference type="Proteomes" id="UP001139344"/>
    </source>
</evidence>
<dbReference type="Proteomes" id="UP001139344">
    <property type="component" value="Unassembled WGS sequence"/>
</dbReference>